<dbReference type="EMBL" id="JADZGI010000001">
    <property type="protein sequence ID" value="MBH0112246.1"/>
    <property type="molecule type" value="Genomic_DNA"/>
</dbReference>
<evidence type="ECO:0000256" key="1">
    <source>
        <dbReference type="SAM" id="MobiDB-lite"/>
    </source>
</evidence>
<proteinExistence type="predicted"/>
<feature type="signal peptide" evidence="2">
    <location>
        <begin position="1"/>
        <end position="18"/>
    </location>
</feature>
<feature type="chain" id="PRO_5037480898" description="Lipoprotein" evidence="2">
    <location>
        <begin position="19"/>
        <end position="536"/>
    </location>
</feature>
<reference evidence="3" key="1">
    <citation type="submission" date="2020-11" db="EMBL/GenBank/DDBJ databases">
        <title>Novosphingobium aureum sp. nov., a marine bacterium isolated from sediment of a salt flat.</title>
        <authorList>
            <person name="Yoo Y."/>
            <person name="Kim J.-J."/>
        </authorList>
    </citation>
    <scope>NUCLEOTIDE SEQUENCE</scope>
    <source>
        <strain evidence="3">YJ-S2-02</strain>
    </source>
</reference>
<keyword evidence="4" id="KW-1185">Reference proteome</keyword>
<sequence>MKNISGMLLLGCSALALAGCGADDISSPGAGSIDVDITNPTPTPTPTPTSGLVEAAADCPAISGGTQLSNDGTISGAEGTWRVCTLPSLIEASTTLPKEDGVLYRIAGRVDVGCDGGFSAPTAASPFATTTLSCNNRSLTADTNVTLTIEPGVIIYGQNGAEPAWLAVNRGNKINAVGTATQPIIFTSYENVRGQNDDTAQGQWGGVVLMGRGKVTDCTAGGAPATSPTGNSTCERDTEGSANPAVFGGNDNTYNAGTMRYFQIRYSGYVLGSDSELQALTGEGLGTGTTLDHFQSVNSSDDGSEFFGGAVNFKHYIAVNADDDSVDTDTGFQGVFQYMLLLQRDADGDALMEIDSNGFETHFPRQKTIFANFTGVQPNQNSNSDQAAVLIRGNSDITWVNGVINVPNNECLRLHGTGTTPATITAYSTVMTCSATDGAFIGSGAYTTAQVQSAFNAGSNNNATFTSTLSSTFVNGTNEAGVVAYADMASLSSFLDQVDYIGAVKDASDTWFRGWTCDNATADFGSGSLCTALPVT</sequence>
<evidence type="ECO:0000256" key="2">
    <source>
        <dbReference type="SAM" id="SignalP"/>
    </source>
</evidence>
<name>A0A931HAA3_9SPHN</name>
<organism evidence="3 4">
    <name type="scientific">Novosphingobium aureum</name>
    <dbReference type="NCBI Taxonomy" id="2792964"/>
    <lineage>
        <taxon>Bacteria</taxon>
        <taxon>Pseudomonadati</taxon>
        <taxon>Pseudomonadota</taxon>
        <taxon>Alphaproteobacteria</taxon>
        <taxon>Sphingomonadales</taxon>
        <taxon>Sphingomonadaceae</taxon>
        <taxon>Novosphingobium</taxon>
    </lineage>
</organism>
<keyword evidence="2" id="KW-0732">Signal</keyword>
<dbReference type="PANTHER" id="PTHR41339:SF1">
    <property type="entry name" value="SECRETED PROTEIN"/>
    <property type="match status" value="1"/>
</dbReference>
<dbReference type="RefSeq" id="WP_197161230.1">
    <property type="nucleotide sequence ID" value="NZ_JADZGI010000001.1"/>
</dbReference>
<evidence type="ECO:0000313" key="3">
    <source>
        <dbReference type="EMBL" id="MBH0112246.1"/>
    </source>
</evidence>
<accession>A0A931HAA3</accession>
<dbReference type="PANTHER" id="PTHR41339">
    <property type="entry name" value="LIPL48"/>
    <property type="match status" value="1"/>
</dbReference>
<dbReference type="AlphaFoldDB" id="A0A931HAA3"/>
<dbReference type="PROSITE" id="PS51257">
    <property type="entry name" value="PROKAR_LIPOPROTEIN"/>
    <property type="match status" value="1"/>
</dbReference>
<dbReference type="Proteomes" id="UP000617634">
    <property type="component" value="Unassembled WGS sequence"/>
</dbReference>
<gene>
    <name evidence="3" type="ORF">I5E68_04665</name>
</gene>
<evidence type="ECO:0008006" key="5">
    <source>
        <dbReference type="Google" id="ProtNLM"/>
    </source>
</evidence>
<feature type="region of interest" description="Disordered" evidence="1">
    <location>
        <begin position="220"/>
        <end position="246"/>
    </location>
</feature>
<comment type="caution">
    <text evidence="3">The sequence shown here is derived from an EMBL/GenBank/DDBJ whole genome shotgun (WGS) entry which is preliminary data.</text>
</comment>
<protein>
    <recommendedName>
        <fullName evidence="5">Lipoprotein</fullName>
    </recommendedName>
</protein>
<evidence type="ECO:0000313" key="4">
    <source>
        <dbReference type="Proteomes" id="UP000617634"/>
    </source>
</evidence>